<dbReference type="STRING" id="364032.SAMN05443662_0177"/>
<dbReference type="Proteomes" id="UP000198461">
    <property type="component" value="Unassembled WGS sequence"/>
</dbReference>
<gene>
    <name evidence="2" type="ORF">SAMN05443662_0177</name>
</gene>
<evidence type="ECO:0008006" key="4">
    <source>
        <dbReference type="Google" id="ProtNLM"/>
    </source>
</evidence>
<keyword evidence="3" id="KW-1185">Reference proteome</keyword>
<evidence type="ECO:0000256" key="1">
    <source>
        <dbReference type="SAM" id="SignalP"/>
    </source>
</evidence>
<keyword evidence="1" id="KW-0732">Signal</keyword>
<evidence type="ECO:0000313" key="3">
    <source>
        <dbReference type="Proteomes" id="UP000198461"/>
    </source>
</evidence>
<organism evidence="2 3">
    <name type="scientific">Sulfurivirga caldicuralii</name>
    <dbReference type="NCBI Taxonomy" id="364032"/>
    <lineage>
        <taxon>Bacteria</taxon>
        <taxon>Pseudomonadati</taxon>
        <taxon>Pseudomonadota</taxon>
        <taxon>Gammaproteobacteria</taxon>
        <taxon>Thiotrichales</taxon>
        <taxon>Piscirickettsiaceae</taxon>
        <taxon>Sulfurivirga</taxon>
    </lineage>
</organism>
<feature type="signal peptide" evidence="1">
    <location>
        <begin position="1"/>
        <end position="28"/>
    </location>
</feature>
<accession>A0A1N6DIN2</accession>
<reference evidence="2 3" key="1">
    <citation type="submission" date="2016-11" db="EMBL/GenBank/DDBJ databases">
        <authorList>
            <person name="Jaros S."/>
            <person name="Januszkiewicz K."/>
            <person name="Wedrychowicz H."/>
        </authorList>
    </citation>
    <scope>NUCLEOTIDE SEQUENCE [LARGE SCALE GENOMIC DNA]</scope>
    <source>
        <strain evidence="2 3">DSM 17737</strain>
    </source>
</reference>
<evidence type="ECO:0000313" key="2">
    <source>
        <dbReference type="EMBL" id="SIN70630.1"/>
    </source>
</evidence>
<proteinExistence type="predicted"/>
<feature type="chain" id="PRO_5012161548" description="DUF4390 domain-containing protein" evidence="1">
    <location>
        <begin position="29"/>
        <end position="204"/>
    </location>
</feature>
<dbReference type="InterPro" id="IPR025500">
    <property type="entry name" value="DUF4390"/>
</dbReference>
<name>A0A1N6DIN2_9GAMM</name>
<protein>
    <recommendedName>
        <fullName evidence="4">DUF4390 domain-containing protein</fullName>
    </recommendedName>
</protein>
<dbReference type="OrthoDB" id="5615366at2"/>
<dbReference type="RefSeq" id="WP_074200517.1">
    <property type="nucleotide sequence ID" value="NZ_FSRE01000001.1"/>
</dbReference>
<dbReference type="EMBL" id="FSRE01000001">
    <property type="protein sequence ID" value="SIN70630.1"/>
    <property type="molecule type" value="Genomic_DNA"/>
</dbReference>
<dbReference type="Pfam" id="PF14334">
    <property type="entry name" value="DUF4390"/>
    <property type="match status" value="1"/>
</dbReference>
<sequence>MRCCKKRPEWLTLLLTVLLGFTPLPSSANDAAPSVTMLFLHHYVEDETVLADLRLRPRLSTAMLDALTHAIPLFFETRLRLVEHTRLSGLIPLQRTISETRFSLRLDYLPEKRQWRLLNIDSGRVRHDDLLDEALETLGTYTGIPVASMTQLHPGIAYTIEARFRLNRNRLPAPLWLKSLGDRNWQLDSGWYRTNVDPRKLWQR</sequence>
<dbReference type="AlphaFoldDB" id="A0A1N6DIN2"/>